<dbReference type="InterPro" id="IPR011050">
    <property type="entry name" value="Pectin_lyase_fold/virulence"/>
</dbReference>
<organism evidence="1 2">
    <name type="scientific">Sulfitobacter pontiacus</name>
    <dbReference type="NCBI Taxonomy" id="60137"/>
    <lineage>
        <taxon>Bacteria</taxon>
        <taxon>Pseudomonadati</taxon>
        <taxon>Pseudomonadota</taxon>
        <taxon>Alphaproteobacteria</taxon>
        <taxon>Rhodobacterales</taxon>
        <taxon>Roseobacteraceae</taxon>
        <taxon>Sulfitobacter</taxon>
    </lineage>
</organism>
<proteinExistence type="predicted"/>
<protein>
    <recommendedName>
        <fullName evidence="3">Right handed beta helix region</fullName>
    </recommendedName>
</protein>
<evidence type="ECO:0008006" key="3">
    <source>
        <dbReference type="Google" id="ProtNLM"/>
    </source>
</evidence>
<accession>A0AAX3AC62</accession>
<sequence length="725" mass="75599">MMPQQFDLLKASAITEIQEDLEGVVSFYRDQAELAAKAAGAPLVSALIDPVPANNTIVILQTSAGGQVWEVVGGVWVIVGWITKPEFPNLAAMAASSGLTNGQEVTANGERFEYKVNGERDAEGELVTADNALVVDAVGMTVGQLVSKRTDYNSFNEMKNDVRSLPDGTSLTVNGLSNYTVNSEGMLPLAGGLTVDVEYGNAGFSTKAFGIFGGNTDITELLQIAVTASRNQGGVERVLRVNSGIYKTADSIILGIGQYIIFDPGVKINHVPPTQVDIETKPLFVASGQSEVYLFGNGAKLVGTKTGAVAEGLGSGIYLYGVKNFGVYDFNISNFATDGVQITGDNTGAGPCENGVISNVSADSCRRNGFSLICYRSVTLINPRGTNSGGAPVGPWAGIDVEPNFDCFAQGLTIINPYTSGNAGYGLLIVPGALAGASVASNEFYVTVLGGRSVSDGATAGTNYAALQFANGGAMTNRVFGQVSVRDYTVVLPKSRGVSWHNWDADKSPRVVLDNVQVLDPDGTRVAATNNERTGFVIDCNAAMATSNMGNIHMKNCGATDRRGGSSRMIWGCILDAGSGKSLKNILIENFVSDGQLAAAKYDVNTAFTTTAGSGENVVVRCDDERSVDLSGSQVIGGFGGMIINVPSGSPAFTLPAAAKCKGLSFIIQNADGVSAVTVTTQTADKIRGYDVAGVDSIVLDDGGYLHATSAGGNMWRIKQVAGGR</sequence>
<dbReference type="InterPro" id="IPR012334">
    <property type="entry name" value="Pectin_lyas_fold"/>
</dbReference>
<keyword evidence="2" id="KW-1185">Reference proteome</keyword>
<dbReference type="Proteomes" id="UP000830781">
    <property type="component" value="Chromosome"/>
</dbReference>
<dbReference type="SUPFAM" id="SSF51126">
    <property type="entry name" value="Pectin lyase-like"/>
    <property type="match status" value="1"/>
</dbReference>
<evidence type="ECO:0000313" key="1">
    <source>
        <dbReference type="EMBL" id="UOA23586.1"/>
    </source>
</evidence>
<gene>
    <name evidence="1" type="ORF">DSM110277_02015</name>
</gene>
<name>A0AAX3AC62_9RHOB</name>
<dbReference type="EMBL" id="CP084959">
    <property type="protein sequence ID" value="UOA23586.1"/>
    <property type="molecule type" value="Genomic_DNA"/>
</dbReference>
<dbReference type="AlphaFoldDB" id="A0AAX3AC62"/>
<evidence type="ECO:0000313" key="2">
    <source>
        <dbReference type="Proteomes" id="UP000830781"/>
    </source>
</evidence>
<reference evidence="2" key="1">
    <citation type="journal article" date="2022" name="Microorganisms">
        <title>Beyond the ABCs#Discovery of Three New Plasmid Types in Rhodobacterales (RepQ, RepY, RepW).</title>
        <authorList>
            <person name="Freese H.M."/>
            <person name="Ringel V."/>
            <person name="Overmann J."/>
            <person name="Petersen J."/>
        </authorList>
    </citation>
    <scope>NUCLEOTIDE SEQUENCE [LARGE SCALE GENOMIC DNA]</scope>
    <source>
        <strain evidence="2">DSM 110277</strain>
    </source>
</reference>
<dbReference type="Gene3D" id="2.160.20.10">
    <property type="entry name" value="Single-stranded right-handed beta-helix, Pectin lyase-like"/>
    <property type="match status" value="1"/>
</dbReference>